<comment type="similarity">
    <text evidence="5">Belongs to the SAT4 family.</text>
</comment>
<feature type="region of interest" description="Disordered" evidence="6">
    <location>
        <begin position="313"/>
        <end position="374"/>
    </location>
</feature>
<dbReference type="InterPro" id="IPR049326">
    <property type="entry name" value="Rhodopsin_dom_fungi"/>
</dbReference>
<evidence type="ECO:0000313" key="9">
    <source>
        <dbReference type="EMBL" id="KAK3393904.1"/>
    </source>
</evidence>
<comment type="caution">
    <text evidence="9">The sequence shown here is derived from an EMBL/GenBank/DDBJ whole genome shotgun (WGS) entry which is preliminary data.</text>
</comment>
<keyword evidence="10" id="KW-1185">Reference proteome</keyword>
<keyword evidence="4 7" id="KW-0472">Membrane</keyword>
<dbReference type="Pfam" id="PF20684">
    <property type="entry name" value="Fung_rhodopsin"/>
    <property type="match status" value="1"/>
</dbReference>
<sequence>MDLSDPAVLAYLATIYPMPSGDPAITTKVIAAIWVMASISTVFLAARIYCRASHIGSIWWDDACLMVAWVFLITAVSLQTEIFRLGYLVTALSGPDIGPRNLASDSCMKLALAFSKTSFALTVWKISAGWTRYIVYVVAVVMNVTCVVHAILVWRASCGTEEAFNFEPCWSSDSGIWMNMVGSIISAITDFILVFLPVKIIMGLQMKRIEKIGVAVAMSIGIFAGAVSIVKAVESYGVVKVVGPVFSYRLANLSIWIHAEPNAAIVASSIPVLRVLFRQVVRKYGANSGDGGASGQYIKSNQQSAFHSAAVTAVNPDDSSGKSILPPTAEERKNQMGIHRTQQVKVEYDSSPTGGMAEKWQQPEEIEMSSYKRR</sequence>
<evidence type="ECO:0000256" key="4">
    <source>
        <dbReference type="ARBA" id="ARBA00023136"/>
    </source>
</evidence>
<evidence type="ECO:0000256" key="5">
    <source>
        <dbReference type="ARBA" id="ARBA00038359"/>
    </source>
</evidence>
<gene>
    <name evidence="9" type="ORF">B0H63DRAFT_30437</name>
</gene>
<comment type="subcellular location">
    <subcellularLocation>
        <location evidence="1">Membrane</location>
        <topology evidence="1">Multi-pass membrane protein</topology>
    </subcellularLocation>
</comment>
<reference evidence="9" key="2">
    <citation type="submission" date="2023-06" db="EMBL/GenBank/DDBJ databases">
        <authorList>
            <consortium name="Lawrence Berkeley National Laboratory"/>
            <person name="Haridas S."/>
            <person name="Hensen N."/>
            <person name="Bonometti L."/>
            <person name="Westerberg I."/>
            <person name="Brannstrom I.O."/>
            <person name="Guillou S."/>
            <person name="Cros-Aarteil S."/>
            <person name="Calhoun S."/>
            <person name="Kuo A."/>
            <person name="Mondo S."/>
            <person name="Pangilinan J."/>
            <person name="Riley R."/>
            <person name="LaButti K."/>
            <person name="Andreopoulos B."/>
            <person name="Lipzen A."/>
            <person name="Chen C."/>
            <person name="Yanf M."/>
            <person name="Daum C."/>
            <person name="Ng V."/>
            <person name="Clum A."/>
            <person name="Steindorff A."/>
            <person name="Ohm R."/>
            <person name="Martin F."/>
            <person name="Silar P."/>
            <person name="Natvig D."/>
            <person name="Lalanne C."/>
            <person name="Gautier V."/>
            <person name="Ament-velasquez S.L."/>
            <person name="Kruys A."/>
            <person name="Hutchinson M.I."/>
            <person name="Powell A.J."/>
            <person name="Barry K."/>
            <person name="Miller A.N."/>
            <person name="Grigoriev I.V."/>
            <person name="Debuchy R."/>
            <person name="Gladieux P."/>
            <person name="Thoren M.H."/>
            <person name="Johannesson H."/>
        </authorList>
    </citation>
    <scope>NUCLEOTIDE SEQUENCE</scope>
    <source>
        <strain evidence="9">CBS 232.78</strain>
    </source>
</reference>
<evidence type="ECO:0000313" key="10">
    <source>
        <dbReference type="Proteomes" id="UP001285441"/>
    </source>
</evidence>
<feature type="transmembrane region" description="Helical" evidence="7">
    <location>
        <begin position="133"/>
        <end position="156"/>
    </location>
</feature>
<evidence type="ECO:0000256" key="3">
    <source>
        <dbReference type="ARBA" id="ARBA00022989"/>
    </source>
</evidence>
<dbReference type="PANTHER" id="PTHR33048:SF42">
    <property type="entry name" value="INTEGRAL MEMBRANE PROTEIN"/>
    <property type="match status" value="1"/>
</dbReference>
<feature type="transmembrane region" description="Helical" evidence="7">
    <location>
        <begin position="253"/>
        <end position="277"/>
    </location>
</feature>
<dbReference type="InterPro" id="IPR052337">
    <property type="entry name" value="SAT4-like"/>
</dbReference>
<evidence type="ECO:0000256" key="6">
    <source>
        <dbReference type="SAM" id="MobiDB-lite"/>
    </source>
</evidence>
<dbReference type="AlphaFoldDB" id="A0AAE0P5Z9"/>
<reference evidence="9" key="1">
    <citation type="journal article" date="2023" name="Mol. Phylogenet. Evol.">
        <title>Genome-scale phylogeny and comparative genomics of the fungal order Sordariales.</title>
        <authorList>
            <person name="Hensen N."/>
            <person name="Bonometti L."/>
            <person name="Westerberg I."/>
            <person name="Brannstrom I.O."/>
            <person name="Guillou S."/>
            <person name="Cros-Aarteil S."/>
            <person name="Calhoun S."/>
            <person name="Haridas S."/>
            <person name="Kuo A."/>
            <person name="Mondo S."/>
            <person name="Pangilinan J."/>
            <person name="Riley R."/>
            <person name="LaButti K."/>
            <person name="Andreopoulos B."/>
            <person name="Lipzen A."/>
            <person name="Chen C."/>
            <person name="Yan M."/>
            <person name="Daum C."/>
            <person name="Ng V."/>
            <person name="Clum A."/>
            <person name="Steindorff A."/>
            <person name="Ohm R.A."/>
            <person name="Martin F."/>
            <person name="Silar P."/>
            <person name="Natvig D.O."/>
            <person name="Lalanne C."/>
            <person name="Gautier V."/>
            <person name="Ament-Velasquez S.L."/>
            <person name="Kruys A."/>
            <person name="Hutchinson M.I."/>
            <person name="Powell A.J."/>
            <person name="Barry K."/>
            <person name="Miller A.N."/>
            <person name="Grigoriev I.V."/>
            <person name="Debuchy R."/>
            <person name="Gladieux P."/>
            <person name="Hiltunen Thoren M."/>
            <person name="Johannesson H."/>
        </authorList>
    </citation>
    <scope>NUCLEOTIDE SEQUENCE</scope>
    <source>
        <strain evidence="9">CBS 232.78</strain>
    </source>
</reference>
<proteinExistence type="inferred from homology"/>
<name>A0AAE0P5Z9_9PEZI</name>
<keyword evidence="2 7" id="KW-0812">Transmembrane</keyword>
<evidence type="ECO:0000259" key="8">
    <source>
        <dbReference type="Pfam" id="PF20684"/>
    </source>
</evidence>
<evidence type="ECO:0000256" key="2">
    <source>
        <dbReference type="ARBA" id="ARBA00022692"/>
    </source>
</evidence>
<keyword evidence="3 7" id="KW-1133">Transmembrane helix</keyword>
<dbReference type="GO" id="GO:0016020">
    <property type="term" value="C:membrane"/>
    <property type="evidence" value="ECO:0007669"/>
    <property type="project" value="UniProtKB-SubCell"/>
</dbReference>
<feature type="domain" description="Rhodopsin" evidence="8">
    <location>
        <begin position="46"/>
        <end position="278"/>
    </location>
</feature>
<feature type="transmembrane region" description="Helical" evidence="7">
    <location>
        <begin position="212"/>
        <end position="233"/>
    </location>
</feature>
<organism evidence="9 10">
    <name type="scientific">Podospora didyma</name>
    <dbReference type="NCBI Taxonomy" id="330526"/>
    <lineage>
        <taxon>Eukaryota</taxon>
        <taxon>Fungi</taxon>
        <taxon>Dikarya</taxon>
        <taxon>Ascomycota</taxon>
        <taxon>Pezizomycotina</taxon>
        <taxon>Sordariomycetes</taxon>
        <taxon>Sordariomycetidae</taxon>
        <taxon>Sordariales</taxon>
        <taxon>Podosporaceae</taxon>
        <taxon>Podospora</taxon>
    </lineage>
</organism>
<accession>A0AAE0P5Z9</accession>
<protein>
    <recommendedName>
        <fullName evidence="8">Rhodopsin domain-containing protein</fullName>
    </recommendedName>
</protein>
<dbReference type="EMBL" id="JAULSW010000001">
    <property type="protein sequence ID" value="KAK3393904.1"/>
    <property type="molecule type" value="Genomic_DNA"/>
</dbReference>
<evidence type="ECO:0000256" key="7">
    <source>
        <dbReference type="SAM" id="Phobius"/>
    </source>
</evidence>
<feature type="transmembrane region" description="Helical" evidence="7">
    <location>
        <begin position="25"/>
        <end position="46"/>
    </location>
</feature>
<dbReference type="PANTHER" id="PTHR33048">
    <property type="entry name" value="PTH11-LIKE INTEGRAL MEMBRANE PROTEIN (AFU_ORTHOLOGUE AFUA_5G11245)"/>
    <property type="match status" value="1"/>
</dbReference>
<evidence type="ECO:0000256" key="1">
    <source>
        <dbReference type="ARBA" id="ARBA00004141"/>
    </source>
</evidence>
<dbReference type="Proteomes" id="UP001285441">
    <property type="component" value="Unassembled WGS sequence"/>
</dbReference>
<feature type="transmembrane region" description="Helical" evidence="7">
    <location>
        <begin position="176"/>
        <end position="200"/>
    </location>
</feature>